<protein>
    <submittedName>
        <fullName evidence="1">Uncharacterized protein</fullName>
    </submittedName>
</protein>
<gene>
    <name evidence="1" type="ORF">JKL49_10835</name>
</gene>
<sequence length="132" mass="14143">MSVAYSTRHILEEGASSGRWENPSVPTNSAGCFQTPGPCNSPVGVYSAVNSAWHARIPRYGRLAYDWRRYGVTAAVQFLASDTTALDIDAAYASMDGVRDEAYLGPFRFGTAAREIARPTSGTPSSTAGTSW</sequence>
<accession>A0A974S9H7</accession>
<reference evidence="1" key="1">
    <citation type="submission" date="2021-01" db="EMBL/GenBank/DDBJ databases">
        <title>Genome sequence of Phenylobacterium sp. 20VBR1 isolated from a valley glaceir, Ny-Alesund, Svalbard.</title>
        <authorList>
            <person name="Thomas F.A."/>
            <person name="Krishnan K.P."/>
            <person name="Sinha R.K."/>
        </authorList>
    </citation>
    <scope>NUCLEOTIDE SEQUENCE</scope>
    <source>
        <strain evidence="1">20VBR1</strain>
    </source>
</reference>
<name>A0A974S9H7_9CAUL</name>
<proteinExistence type="predicted"/>
<evidence type="ECO:0000313" key="1">
    <source>
        <dbReference type="EMBL" id="QQZ51454.1"/>
    </source>
</evidence>
<organism evidence="1">
    <name type="scientific">Phenylobacterium glaciei</name>
    <dbReference type="NCBI Taxonomy" id="2803784"/>
    <lineage>
        <taxon>Bacteria</taxon>
        <taxon>Pseudomonadati</taxon>
        <taxon>Pseudomonadota</taxon>
        <taxon>Alphaproteobacteria</taxon>
        <taxon>Caulobacterales</taxon>
        <taxon>Caulobacteraceae</taxon>
        <taxon>Phenylobacterium</taxon>
    </lineage>
</organism>
<dbReference type="AlphaFoldDB" id="A0A974S9H7"/>
<dbReference type="EMBL" id="CP068570">
    <property type="protein sequence ID" value="QQZ51454.1"/>
    <property type="molecule type" value="Genomic_DNA"/>
</dbReference>